<dbReference type="SUPFAM" id="SSF54001">
    <property type="entry name" value="Cysteine proteinases"/>
    <property type="match status" value="1"/>
</dbReference>
<evidence type="ECO:0000313" key="3">
    <source>
        <dbReference type="Proteomes" id="UP001196509"/>
    </source>
</evidence>
<evidence type="ECO:0000256" key="1">
    <source>
        <dbReference type="SAM" id="MobiDB-lite"/>
    </source>
</evidence>
<reference evidence="2" key="1">
    <citation type="submission" date="2021-08" db="EMBL/GenBank/DDBJ databases">
        <title>Hoeflea bacterium WL0058 sp. nov., isolated from the sediment.</title>
        <authorList>
            <person name="Wang L."/>
            <person name="Zhang D."/>
        </authorList>
    </citation>
    <scope>NUCLEOTIDE SEQUENCE</scope>
    <source>
        <strain evidence="2">WL0058</strain>
    </source>
</reference>
<protein>
    <submittedName>
        <fullName evidence="2">Lipo-like protein</fullName>
    </submittedName>
</protein>
<evidence type="ECO:0000313" key="2">
    <source>
        <dbReference type="EMBL" id="MBW8638304.1"/>
    </source>
</evidence>
<dbReference type="InterPro" id="IPR038765">
    <property type="entry name" value="Papain-like_cys_pep_sf"/>
</dbReference>
<sequence>MTGSSAAIAKDTLLDRLGRMVAARLQSETSGYQPYTPSDPETLERSLVPGDVLLIEGNQKISAAIKYLTQSTWSHSAIFVGDELPAPREGGDRPQLIEVNLGEGCVAVPLAKYETYNTRICRPVGLTGDDRRAVLSFMISKLGLKYDTRNVIDMLRYFLPTPPVPVRWRRRMLSLGSGDPTRAICSSLIAQAFQSIQYPILPEITRVKGQASAASAYSQQEILHIRHHSLYAPRDFDLSPYFRIVKPTLQHGFDYKNLHWEPNDSNGETTQIADSRKKAASGEES</sequence>
<dbReference type="Proteomes" id="UP001196509">
    <property type="component" value="Unassembled WGS sequence"/>
</dbReference>
<feature type="region of interest" description="Disordered" evidence="1">
    <location>
        <begin position="264"/>
        <end position="285"/>
    </location>
</feature>
<dbReference type="EMBL" id="JAICBX010000002">
    <property type="protein sequence ID" value="MBW8638304.1"/>
    <property type="molecule type" value="Genomic_DNA"/>
</dbReference>
<dbReference type="AlphaFoldDB" id="A0AAE3D0Z3"/>
<comment type="caution">
    <text evidence="2">The sequence shown here is derived from an EMBL/GenBank/DDBJ whole genome shotgun (WGS) entry which is preliminary data.</text>
</comment>
<gene>
    <name evidence="2" type="ORF">K1W69_14000</name>
</gene>
<dbReference type="RefSeq" id="WP_220228940.1">
    <property type="nucleotide sequence ID" value="NZ_JAICBX010000002.1"/>
</dbReference>
<organism evidence="2 3">
    <name type="scientific">Flavimaribacter sediminis</name>
    <dbReference type="NCBI Taxonomy" id="2865987"/>
    <lineage>
        <taxon>Bacteria</taxon>
        <taxon>Pseudomonadati</taxon>
        <taxon>Pseudomonadota</taxon>
        <taxon>Alphaproteobacteria</taxon>
        <taxon>Hyphomicrobiales</taxon>
        <taxon>Rhizobiaceae</taxon>
        <taxon>Flavimaribacter</taxon>
    </lineage>
</organism>
<accession>A0AAE3D0Z3</accession>
<keyword evidence="3" id="KW-1185">Reference proteome</keyword>
<name>A0AAE3D0Z3_9HYPH</name>
<dbReference type="Gene3D" id="3.90.1720.10">
    <property type="entry name" value="endopeptidase domain like (from Nostoc punctiforme)"/>
    <property type="match status" value="1"/>
</dbReference>
<feature type="compositionally biased region" description="Polar residues" evidence="1">
    <location>
        <begin position="264"/>
        <end position="273"/>
    </location>
</feature>
<proteinExistence type="predicted"/>
<feature type="compositionally biased region" description="Basic and acidic residues" evidence="1">
    <location>
        <begin position="274"/>
        <end position="285"/>
    </location>
</feature>